<dbReference type="AlphaFoldDB" id="A0A521BZG3"/>
<feature type="chain" id="PRO_5022130256" description="DUF4835 domain-containing protein" evidence="1">
    <location>
        <begin position="31"/>
        <end position="308"/>
    </location>
</feature>
<name>A0A521BZG3_9BACT</name>
<dbReference type="Pfam" id="PF16119">
    <property type="entry name" value="DUF4835"/>
    <property type="match status" value="1"/>
</dbReference>
<dbReference type="InterPro" id="IPR032274">
    <property type="entry name" value="DUF4835"/>
</dbReference>
<evidence type="ECO:0008006" key="4">
    <source>
        <dbReference type="Google" id="ProtNLM"/>
    </source>
</evidence>
<feature type="signal peptide" evidence="1">
    <location>
        <begin position="1"/>
        <end position="30"/>
    </location>
</feature>
<protein>
    <recommendedName>
        <fullName evidence="4">DUF4835 domain-containing protein</fullName>
    </recommendedName>
</protein>
<proteinExistence type="predicted"/>
<dbReference type="EMBL" id="FXTP01000004">
    <property type="protein sequence ID" value="SMO52567.1"/>
    <property type="molecule type" value="Genomic_DNA"/>
</dbReference>
<evidence type="ECO:0000256" key="1">
    <source>
        <dbReference type="SAM" id="SignalP"/>
    </source>
</evidence>
<gene>
    <name evidence="2" type="ORF">SAMN06265219_10423</name>
</gene>
<evidence type="ECO:0000313" key="3">
    <source>
        <dbReference type="Proteomes" id="UP000317557"/>
    </source>
</evidence>
<sequence>MIHPKNTFNVIKHIILCAFFFGLIPQGSWAQEFNCDVTLNTDQLEGSSFDHLEDLETNLEAYINDYEWSDQEFLEHERLNCRIQIVINSGTSDFIFSAETVFQVQRPIYNTTAQTTSVLISDDTWQFSYPEGKSLIHDEMQFDDLTGYIDFFSYIMLGMDFDTFSEFGGEEYYVQAQNILNLAESANSIGWSRSTNNRRNRNMLVTDLVSPSYRSLRSAIYQYHRHGLDKFINNPEEARQNILDALASIQEAKRRSTSNLLFDVFFDTKYREITAAFTDAPTQIRLEAYDILRQTDQGHLTEYDRLQN</sequence>
<dbReference type="RefSeq" id="WP_142453642.1">
    <property type="nucleotide sequence ID" value="NZ_FXTP01000004.1"/>
</dbReference>
<keyword evidence="3" id="KW-1185">Reference proteome</keyword>
<keyword evidence="1" id="KW-0732">Signal</keyword>
<accession>A0A521BZG3</accession>
<evidence type="ECO:0000313" key="2">
    <source>
        <dbReference type="EMBL" id="SMO52567.1"/>
    </source>
</evidence>
<dbReference type="Proteomes" id="UP000317557">
    <property type="component" value="Unassembled WGS sequence"/>
</dbReference>
<dbReference type="OrthoDB" id="9773381at2"/>
<reference evidence="2 3" key="1">
    <citation type="submission" date="2017-05" db="EMBL/GenBank/DDBJ databases">
        <authorList>
            <person name="Varghese N."/>
            <person name="Submissions S."/>
        </authorList>
    </citation>
    <scope>NUCLEOTIDE SEQUENCE [LARGE SCALE GENOMIC DNA]</scope>
    <source>
        <strain evidence="2 3">DSM 21985</strain>
    </source>
</reference>
<organism evidence="2 3">
    <name type="scientific">Gracilimonas mengyeensis</name>
    <dbReference type="NCBI Taxonomy" id="1302730"/>
    <lineage>
        <taxon>Bacteria</taxon>
        <taxon>Pseudomonadati</taxon>
        <taxon>Balneolota</taxon>
        <taxon>Balneolia</taxon>
        <taxon>Balneolales</taxon>
        <taxon>Balneolaceae</taxon>
        <taxon>Gracilimonas</taxon>
    </lineage>
</organism>